<proteinExistence type="predicted"/>
<sequence length="463" mass="50707">MDGQDLTKGDIRRQLWSLAWPMMLSVFFYTLYNLVDTYWVSKISPEAIAAVSISQIALFIMIAFGFGLMIGSSVIMSMHIGAKNMHEAERTLGQSFVLAAMAGIFFSIISLVFRDFILTASGATGAIFDPALEYFIITAAGSTLFFILMAVMFVFNAQGDTFTLTKLFALSTLVNCILDPIMIFGWLGFPALGVAGAAYATLISQALFIVISLYSLSRPRRMVKFHFRNLSLKWESVKKVMNIGFPASLTDLVFPLGLAALTLIASLTYFEPGAIAFSLGFRIEFFAFLPAAGFGFAAMAMIGQNIGAGNLPRARECFNKALKYGFLGATGIGVLAALFGNFLIGAFTDDPTVTNYTFSYLWTVALISYGFLAAIMVEASAFQAIGRSWPGFWIFMLRSAIVTTPLALLFTQFLNLPIIFMWLSITVGNVVAAVVGYFWIRKAFATLDLATVPVHHEEERSSL</sequence>
<dbReference type="EMBL" id="PFBK01000003">
    <property type="protein sequence ID" value="PIR83948.1"/>
    <property type="molecule type" value="Genomic_DNA"/>
</dbReference>
<keyword evidence="8 10" id="KW-0472">Membrane</keyword>
<dbReference type="GO" id="GO:0006811">
    <property type="term" value="P:monoatomic ion transport"/>
    <property type="evidence" value="ECO:0007669"/>
    <property type="project" value="UniProtKB-KW"/>
</dbReference>
<feature type="transmembrane region" description="Helical" evidence="10">
    <location>
        <begin position="134"/>
        <end position="155"/>
    </location>
</feature>
<dbReference type="Pfam" id="PF01554">
    <property type="entry name" value="MatE"/>
    <property type="match status" value="2"/>
</dbReference>
<gene>
    <name evidence="11" type="ORF">COU18_00855</name>
</gene>
<keyword evidence="3" id="KW-0050">Antiport</keyword>
<dbReference type="InterPro" id="IPR048279">
    <property type="entry name" value="MdtK-like"/>
</dbReference>
<feature type="transmembrane region" description="Helical" evidence="10">
    <location>
        <begin position="195"/>
        <end position="216"/>
    </location>
</feature>
<dbReference type="GO" id="GO:0015297">
    <property type="term" value="F:antiporter activity"/>
    <property type="evidence" value="ECO:0007669"/>
    <property type="project" value="UniProtKB-KW"/>
</dbReference>
<evidence type="ECO:0000256" key="7">
    <source>
        <dbReference type="ARBA" id="ARBA00023065"/>
    </source>
</evidence>
<dbReference type="Proteomes" id="UP000231192">
    <property type="component" value="Unassembled WGS sequence"/>
</dbReference>
<keyword evidence="5 10" id="KW-0812">Transmembrane</keyword>
<dbReference type="AlphaFoldDB" id="A0A2H0UBZ4"/>
<feature type="transmembrane region" description="Helical" evidence="10">
    <location>
        <begin position="167"/>
        <end position="189"/>
    </location>
</feature>
<organism evidence="11 12">
    <name type="scientific">Candidatus Kaiserbacteria bacterium CG10_big_fil_rev_8_21_14_0_10_51_14</name>
    <dbReference type="NCBI Taxonomy" id="1974610"/>
    <lineage>
        <taxon>Bacteria</taxon>
        <taxon>Candidatus Kaiseribacteriota</taxon>
    </lineage>
</organism>
<evidence type="ECO:0000256" key="8">
    <source>
        <dbReference type="ARBA" id="ARBA00023136"/>
    </source>
</evidence>
<feature type="transmembrane region" description="Helical" evidence="10">
    <location>
        <begin position="324"/>
        <end position="347"/>
    </location>
</feature>
<dbReference type="InterPro" id="IPR002528">
    <property type="entry name" value="MATE_fam"/>
</dbReference>
<accession>A0A2H0UBZ4</accession>
<protein>
    <recommendedName>
        <fullName evidence="9">Multidrug-efflux transporter</fullName>
    </recommendedName>
</protein>
<reference evidence="12" key="1">
    <citation type="submission" date="2017-09" db="EMBL/GenBank/DDBJ databases">
        <title>Depth-based differentiation of microbial function through sediment-hosted aquifers and enrichment of novel symbionts in the deep terrestrial subsurface.</title>
        <authorList>
            <person name="Probst A.J."/>
            <person name="Ladd B."/>
            <person name="Jarett J.K."/>
            <person name="Geller-Mcgrath D.E."/>
            <person name="Sieber C.M.K."/>
            <person name="Emerson J.B."/>
            <person name="Anantharaman K."/>
            <person name="Thomas B.C."/>
            <person name="Malmstrom R."/>
            <person name="Stieglmeier M."/>
            <person name="Klingl A."/>
            <person name="Woyke T."/>
            <person name="Ryan C.M."/>
            <person name="Banfield J.F."/>
        </authorList>
    </citation>
    <scope>NUCLEOTIDE SEQUENCE [LARGE SCALE GENOMIC DNA]</scope>
</reference>
<feature type="transmembrane region" description="Helical" evidence="10">
    <location>
        <begin position="285"/>
        <end position="303"/>
    </location>
</feature>
<keyword evidence="6 10" id="KW-1133">Transmembrane helix</keyword>
<dbReference type="GO" id="GO:0042910">
    <property type="term" value="F:xenobiotic transmembrane transporter activity"/>
    <property type="evidence" value="ECO:0007669"/>
    <property type="project" value="InterPro"/>
</dbReference>
<evidence type="ECO:0000313" key="12">
    <source>
        <dbReference type="Proteomes" id="UP000231192"/>
    </source>
</evidence>
<evidence type="ECO:0000256" key="3">
    <source>
        <dbReference type="ARBA" id="ARBA00022449"/>
    </source>
</evidence>
<evidence type="ECO:0000256" key="2">
    <source>
        <dbReference type="ARBA" id="ARBA00022448"/>
    </source>
</evidence>
<name>A0A2H0UBZ4_9BACT</name>
<feature type="transmembrane region" description="Helical" evidence="10">
    <location>
        <begin position="243"/>
        <end position="265"/>
    </location>
</feature>
<feature type="transmembrane region" description="Helical" evidence="10">
    <location>
        <begin position="96"/>
        <end position="114"/>
    </location>
</feature>
<evidence type="ECO:0000256" key="6">
    <source>
        <dbReference type="ARBA" id="ARBA00022989"/>
    </source>
</evidence>
<dbReference type="GO" id="GO:0005886">
    <property type="term" value="C:plasma membrane"/>
    <property type="evidence" value="ECO:0007669"/>
    <property type="project" value="UniProtKB-SubCell"/>
</dbReference>
<keyword evidence="2" id="KW-0813">Transport</keyword>
<dbReference type="NCBIfam" id="TIGR00797">
    <property type="entry name" value="matE"/>
    <property type="match status" value="1"/>
</dbReference>
<dbReference type="PANTHER" id="PTHR43298:SF2">
    <property type="entry name" value="FMN_FAD EXPORTER YEEO-RELATED"/>
    <property type="match status" value="1"/>
</dbReference>
<evidence type="ECO:0000256" key="10">
    <source>
        <dbReference type="SAM" id="Phobius"/>
    </source>
</evidence>
<feature type="transmembrane region" description="Helical" evidence="10">
    <location>
        <begin position="15"/>
        <end position="35"/>
    </location>
</feature>
<evidence type="ECO:0000256" key="9">
    <source>
        <dbReference type="ARBA" id="ARBA00031636"/>
    </source>
</evidence>
<dbReference type="InterPro" id="IPR050222">
    <property type="entry name" value="MATE_MdtK"/>
</dbReference>
<evidence type="ECO:0000313" key="11">
    <source>
        <dbReference type="EMBL" id="PIR83948.1"/>
    </source>
</evidence>
<evidence type="ECO:0000256" key="4">
    <source>
        <dbReference type="ARBA" id="ARBA00022475"/>
    </source>
</evidence>
<comment type="caution">
    <text evidence="11">The sequence shown here is derived from an EMBL/GenBank/DDBJ whole genome shotgun (WGS) entry which is preliminary data.</text>
</comment>
<dbReference type="PANTHER" id="PTHR43298">
    <property type="entry name" value="MULTIDRUG RESISTANCE PROTEIN NORM-RELATED"/>
    <property type="match status" value="1"/>
</dbReference>
<keyword evidence="7" id="KW-0406">Ion transport</keyword>
<feature type="transmembrane region" description="Helical" evidence="10">
    <location>
        <begin position="419"/>
        <end position="440"/>
    </location>
</feature>
<evidence type="ECO:0000256" key="5">
    <source>
        <dbReference type="ARBA" id="ARBA00022692"/>
    </source>
</evidence>
<keyword evidence="4" id="KW-1003">Cell membrane</keyword>
<evidence type="ECO:0000256" key="1">
    <source>
        <dbReference type="ARBA" id="ARBA00004651"/>
    </source>
</evidence>
<comment type="subcellular location">
    <subcellularLocation>
        <location evidence="1">Cell membrane</location>
        <topology evidence="1">Multi-pass membrane protein</topology>
    </subcellularLocation>
</comment>
<feature type="transmembrane region" description="Helical" evidence="10">
    <location>
        <begin position="359"/>
        <end position="379"/>
    </location>
</feature>
<dbReference type="PIRSF" id="PIRSF006603">
    <property type="entry name" value="DinF"/>
    <property type="match status" value="1"/>
</dbReference>
<feature type="transmembrane region" description="Helical" evidence="10">
    <location>
        <begin position="47"/>
        <end position="75"/>
    </location>
</feature>
<feature type="transmembrane region" description="Helical" evidence="10">
    <location>
        <begin position="391"/>
        <end position="413"/>
    </location>
</feature>